<comment type="caution">
    <text evidence="1">The sequence shown here is derived from an EMBL/GenBank/DDBJ whole genome shotgun (WGS) entry which is preliminary data.</text>
</comment>
<proteinExistence type="predicted"/>
<dbReference type="STRING" id="444597.BST26_11900"/>
<dbReference type="RefSeq" id="WP_083031191.1">
    <property type="nucleotide sequence ID" value="NZ_AP022618.1"/>
</dbReference>
<gene>
    <name evidence="1" type="ORF">BST26_11900</name>
</gene>
<dbReference type="OrthoDB" id="3759563at2"/>
<sequence length="348" mass="38452">MTDATEPALDPLAARLLDAQVEFALDQLRGENYHALVFDEVDHFLAEISEITLAEAVTPAMIKDTAAKYAVQMPVEGAIPELVGEIASRLYTLTTTTDTRVGDLLDGRGFAELSTAVADMAVTRRVLERVLASEEFADLVASLIRYSIVEGISEGGEAVARSRVGRLFAGLQARLARAGDRFEPRAEALARRGAHFVLTHLRADEDLLVETVNDVWRRNADTSLSTVRSVVSGSDIEDIIVLVFEFWRPFRNTDYFRSLLDEGIGYFFDKYGDTSLYDLLAELGVGREDLIEEGLRFGPPVLGMLDQRGYLDAVLRRRLTPFYSSERYRAAVAGRPGADDGAQPNVKE</sequence>
<dbReference type="AlphaFoldDB" id="A0A1X0DD74"/>
<name>A0A1X0DD74_9MYCO</name>
<evidence type="ECO:0000313" key="1">
    <source>
        <dbReference type="EMBL" id="ORA70122.1"/>
    </source>
</evidence>
<organism evidence="1 2">
    <name type="scientific">Mycolicibacterium insubricum</name>
    <dbReference type="NCBI Taxonomy" id="444597"/>
    <lineage>
        <taxon>Bacteria</taxon>
        <taxon>Bacillati</taxon>
        <taxon>Actinomycetota</taxon>
        <taxon>Actinomycetes</taxon>
        <taxon>Mycobacteriales</taxon>
        <taxon>Mycobacteriaceae</taxon>
        <taxon>Mycolicibacterium</taxon>
    </lineage>
</organism>
<protein>
    <submittedName>
        <fullName evidence="1">Uncharacterized protein</fullName>
    </submittedName>
</protein>
<dbReference type="EMBL" id="MVHS01000025">
    <property type="protein sequence ID" value="ORA70122.1"/>
    <property type="molecule type" value="Genomic_DNA"/>
</dbReference>
<dbReference type="Proteomes" id="UP000192801">
    <property type="component" value="Unassembled WGS sequence"/>
</dbReference>
<reference evidence="1 2" key="1">
    <citation type="submission" date="2016-12" db="EMBL/GenBank/DDBJ databases">
        <title>The new phylogeny of genus Mycobacterium.</title>
        <authorList>
            <person name="Tortoli E."/>
            <person name="Trovato A."/>
            <person name="Cirillo D.M."/>
        </authorList>
    </citation>
    <scope>NUCLEOTIDE SEQUENCE [LARGE SCALE GENOMIC DNA]</scope>
    <source>
        <strain evidence="1 2">DSM 45130</strain>
    </source>
</reference>
<keyword evidence="2" id="KW-1185">Reference proteome</keyword>
<accession>A0A1X0DD74</accession>
<evidence type="ECO:0000313" key="2">
    <source>
        <dbReference type="Proteomes" id="UP000192801"/>
    </source>
</evidence>